<evidence type="ECO:0000313" key="1">
    <source>
        <dbReference type="EMBL" id="MDC3979808.1"/>
    </source>
</evidence>
<dbReference type="Proteomes" id="UP001151081">
    <property type="component" value="Unassembled WGS sequence"/>
</dbReference>
<name>A0A9X4APA7_9BACT</name>
<comment type="caution">
    <text evidence="1">The sequence shown here is derived from an EMBL/GenBank/DDBJ whole genome shotgun (WGS) entry which is preliminary data.</text>
</comment>
<proteinExistence type="predicted"/>
<evidence type="ECO:0000313" key="2">
    <source>
        <dbReference type="Proteomes" id="UP001151081"/>
    </source>
</evidence>
<reference evidence="1 2" key="1">
    <citation type="submission" date="2021-04" db="EMBL/GenBank/DDBJ databases">
        <title>Genome analysis of Polyangium sp.</title>
        <authorList>
            <person name="Li Y."/>
            <person name="Wang J."/>
        </authorList>
    </citation>
    <scope>NUCLEOTIDE SEQUENCE [LARGE SCALE GENOMIC DNA]</scope>
    <source>
        <strain evidence="1 2">SDU14</strain>
    </source>
</reference>
<accession>A0A9X4APA7</accession>
<dbReference type="EMBL" id="JAGTJJ010000001">
    <property type="protein sequence ID" value="MDC3979808.1"/>
    <property type="molecule type" value="Genomic_DNA"/>
</dbReference>
<keyword evidence="2" id="KW-1185">Reference proteome</keyword>
<sequence length="402" mass="44993">MATYPSDIEEIPGFMDWFVGEPAASRGEPAESVEVHGFGCSFSRSLTEEERAEVLDFLRSHVDPYKEYRLIGTLSLPLAEISMERIDEIRTVARGIEVAGGHGGRWLSLESRVILCFGTRREAAEKKLETLGPRVYGRRIVDSDGECLLIGQLQIPLREDLGTSAEVERYIALARKEIGDDEFEAPPRFLAELSMLFDERAAAEAMRPRFGAIGLGTKVVEEIHKMVRSTVVAWQQAWLVTSGRVEELMRPGVLSTAGFLGEAERLGDVLKEDASTLAALGVTPADVAGRIREIVRAALGSRKREWEEGGDVIGRFRVRLRHWGGYQRCPWLCTSNTAWGSFDFMIENRRTGAKLEGPGLIVHLIAEHGFFEGKESPYRVDPRHAAEVLGLPRTFWDRLLRR</sequence>
<organism evidence="1 2">
    <name type="scientific">Polyangium jinanense</name>
    <dbReference type="NCBI Taxonomy" id="2829994"/>
    <lineage>
        <taxon>Bacteria</taxon>
        <taxon>Pseudomonadati</taxon>
        <taxon>Myxococcota</taxon>
        <taxon>Polyangia</taxon>
        <taxon>Polyangiales</taxon>
        <taxon>Polyangiaceae</taxon>
        <taxon>Polyangium</taxon>
    </lineage>
</organism>
<dbReference type="RefSeq" id="WP_272458189.1">
    <property type="nucleotide sequence ID" value="NZ_JAGTJJ010000001.1"/>
</dbReference>
<gene>
    <name evidence="1" type="ORF">KEG57_04805</name>
</gene>
<protein>
    <submittedName>
        <fullName evidence="1">Uncharacterized protein</fullName>
    </submittedName>
</protein>
<dbReference type="AlphaFoldDB" id="A0A9X4APA7"/>